<organism evidence="2 3">
    <name type="scientific">Mucilaginibacter jinjuensis</name>
    <dbReference type="NCBI Taxonomy" id="1176721"/>
    <lineage>
        <taxon>Bacteria</taxon>
        <taxon>Pseudomonadati</taxon>
        <taxon>Bacteroidota</taxon>
        <taxon>Sphingobacteriia</taxon>
        <taxon>Sphingobacteriales</taxon>
        <taxon>Sphingobacteriaceae</taxon>
        <taxon>Mucilaginibacter</taxon>
    </lineage>
</organism>
<name>A0ABY7T984_9SPHI</name>
<evidence type="ECO:0000313" key="3">
    <source>
        <dbReference type="Proteomes" id="UP001216139"/>
    </source>
</evidence>
<sequence length="312" mass="35565">MNKELAPVITDLENQINDIQTDIAAIEHNTLLFEERNFDKRTDTLDFIDFHILDRIEGVLPQTDQQNLLLSLKNRAEQLRTKLEAVDAGLFQKIQDNIRSGAYTSESFKSMVREFVHFDSTNNEYQGEVGYDNLDVFLNGIFSFKNVPEQTLQREPGMVFYQKTPARIIFEMLDKVDFTNEDVFFDLGSGLGFVIMLVNLLSGVKTIGVEFEPAFCNYAINSIASLNLSNIKVINVDAREADYSSGNIFFMYTPFDSHIIHDVLDLLKKEALSREIKIITYGPCSINVALQSWLKSTSPNENINKLMIFNSL</sequence>
<dbReference type="Gene3D" id="3.40.50.150">
    <property type="entry name" value="Vaccinia Virus protein VP39"/>
    <property type="match status" value="1"/>
</dbReference>
<gene>
    <name evidence="2" type="ORF">PQO05_00740</name>
</gene>
<dbReference type="InterPro" id="IPR029063">
    <property type="entry name" value="SAM-dependent_MTases_sf"/>
</dbReference>
<dbReference type="RefSeq" id="WP_273630719.1">
    <property type="nucleotide sequence ID" value="NZ_CP117167.1"/>
</dbReference>
<feature type="domain" description="DOT1" evidence="1">
    <location>
        <begin position="162"/>
        <end position="245"/>
    </location>
</feature>
<dbReference type="Pfam" id="PF08123">
    <property type="entry name" value="DOT1"/>
    <property type="match status" value="1"/>
</dbReference>
<dbReference type="EMBL" id="CP117167">
    <property type="protein sequence ID" value="WCT12456.1"/>
    <property type="molecule type" value="Genomic_DNA"/>
</dbReference>
<dbReference type="SUPFAM" id="SSF53335">
    <property type="entry name" value="S-adenosyl-L-methionine-dependent methyltransferases"/>
    <property type="match status" value="1"/>
</dbReference>
<keyword evidence="2" id="KW-0489">Methyltransferase</keyword>
<accession>A0ABY7T984</accession>
<dbReference type="CDD" id="cd02440">
    <property type="entry name" value="AdoMet_MTases"/>
    <property type="match status" value="1"/>
</dbReference>
<evidence type="ECO:0000259" key="1">
    <source>
        <dbReference type="Pfam" id="PF08123"/>
    </source>
</evidence>
<evidence type="ECO:0000313" key="2">
    <source>
        <dbReference type="EMBL" id="WCT12456.1"/>
    </source>
</evidence>
<reference evidence="2 3" key="1">
    <citation type="submission" date="2023-02" db="EMBL/GenBank/DDBJ databases">
        <title>Genome sequence of Mucilaginibacter jinjuensis strain KACC 16571.</title>
        <authorList>
            <person name="Kim S."/>
            <person name="Heo J."/>
            <person name="Kwon S.-W."/>
        </authorList>
    </citation>
    <scope>NUCLEOTIDE SEQUENCE [LARGE SCALE GENOMIC DNA]</scope>
    <source>
        <strain evidence="2 3">KACC 16571</strain>
    </source>
</reference>
<keyword evidence="2" id="KW-0808">Transferase</keyword>
<dbReference type="Proteomes" id="UP001216139">
    <property type="component" value="Chromosome"/>
</dbReference>
<dbReference type="GO" id="GO:0032259">
    <property type="term" value="P:methylation"/>
    <property type="evidence" value="ECO:0007669"/>
    <property type="project" value="UniProtKB-KW"/>
</dbReference>
<keyword evidence="3" id="KW-1185">Reference proteome</keyword>
<dbReference type="InterPro" id="IPR025789">
    <property type="entry name" value="DOT1_dom"/>
</dbReference>
<proteinExistence type="predicted"/>
<protein>
    <submittedName>
        <fullName evidence="2">Class I SAM-dependent methyltransferase</fullName>
    </submittedName>
</protein>
<dbReference type="GO" id="GO:0008168">
    <property type="term" value="F:methyltransferase activity"/>
    <property type="evidence" value="ECO:0007669"/>
    <property type="project" value="UniProtKB-KW"/>
</dbReference>